<dbReference type="EMBL" id="JAWDGP010008106">
    <property type="protein sequence ID" value="KAK3690871.1"/>
    <property type="molecule type" value="Genomic_DNA"/>
</dbReference>
<feature type="domain" description="Fibrinogen C-terminal" evidence="3">
    <location>
        <begin position="405"/>
        <end position="619"/>
    </location>
</feature>
<evidence type="ECO:0000313" key="4">
    <source>
        <dbReference type="EMBL" id="KAK3690871.1"/>
    </source>
</evidence>
<dbReference type="CDD" id="cd00087">
    <property type="entry name" value="FReD"/>
    <property type="match status" value="1"/>
</dbReference>
<keyword evidence="1" id="KW-1015">Disulfide bond</keyword>
<sequence length="619" mass="69193">MEHSGAILFYLTVIISASLGLEMSLDLTKPRIAGLRFLCGVLTCEENLRTSTSSQRADTVSPRVISRLTISRDAQPSAKGSNEEIESQRHIAVLTRERPKLVRVSDGFKLDGVLEAHRATLRLEMVKAEDCLAQYICQVRTSDSQGSEFVQTGRLRQGYHQRDSMADDGSMTSAGSLQQLALLQQQVTLLGASLGDKLGVLSVKMEALDGKVSGIDARLDSRQGRLEDKILSVKDAIESLKDEMNNKIESRVVEKLCQMEARLPRVEDAVADTSDSAWASLKEQLIELNNEQQKSIMLNIEATLNSTNEIKSVLQDHKTETSTTQKKRQMKYDRFIANMQTAFSTGNEVCLQVRNEISSFQTNFQSNFDILKKAMRNSSEEKFAIVQDLTSAINLTISKTLKPAMSEVFNPKVCRRDMDPVVSGSLYPYLVVRPGGDGELDVPFICDTGTDSGGWIIVQRRTTGNVDFYRNWNAYKVGFGRLDDDFWLGNAHIHALTATDTYELRVDLGYKGKYYFAHYEIFSLGSEEDGFTLRLGKYDGTAPDMFSYHKGRQFTTFDRDGDGHSSNCAVSAAGAWWYGACYHSNLNGRWATNGDKGMQWVDLTKGESVIFSEMKIRRV</sequence>
<feature type="chain" id="PRO_5042176216" description="Fibrinogen C-terminal domain-containing protein" evidence="2">
    <location>
        <begin position="21"/>
        <end position="619"/>
    </location>
</feature>
<evidence type="ECO:0000256" key="1">
    <source>
        <dbReference type="ARBA" id="ARBA00023157"/>
    </source>
</evidence>
<comment type="caution">
    <text evidence="4">The sequence shown here is derived from an EMBL/GenBank/DDBJ whole genome shotgun (WGS) entry which is preliminary data.</text>
</comment>
<dbReference type="InterPro" id="IPR020837">
    <property type="entry name" value="Fibrinogen_CS"/>
</dbReference>
<dbReference type="PANTHER" id="PTHR19143">
    <property type="entry name" value="FIBRINOGEN/TENASCIN/ANGIOPOEITIN"/>
    <property type="match status" value="1"/>
</dbReference>
<reference evidence="4" key="1">
    <citation type="journal article" date="2023" name="G3 (Bethesda)">
        <title>A reference genome for the long-term kleptoplast-retaining sea slug Elysia crispata morphotype clarki.</title>
        <authorList>
            <person name="Eastman K.E."/>
            <person name="Pendleton A.L."/>
            <person name="Shaikh M.A."/>
            <person name="Suttiyut T."/>
            <person name="Ogas R."/>
            <person name="Tomko P."/>
            <person name="Gavelis G."/>
            <person name="Widhalm J.R."/>
            <person name="Wisecaver J.H."/>
        </authorList>
    </citation>
    <scope>NUCLEOTIDE SEQUENCE</scope>
    <source>
        <strain evidence="4">ECLA1</strain>
    </source>
</reference>
<dbReference type="SMART" id="SM00186">
    <property type="entry name" value="FBG"/>
    <property type="match status" value="1"/>
</dbReference>
<dbReference type="SUPFAM" id="SSF56496">
    <property type="entry name" value="Fibrinogen C-terminal domain-like"/>
    <property type="match status" value="1"/>
</dbReference>
<accession>A0AAE0XDH6</accession>
<dbReference type="InterPro" id="IPR002181">
    <property type="entry name" value="Fibrinogen_a/b/g_C_dom"/>
</dbReference>
<dbReference type="PROSITE" id="PS00514">
    <property type="entry name" value="FIBRINOGEN_C_1"/>
    <property type="match status" value="1"/>
</dbReference>
<proteinExistence type="predicted"/>
<feature type="signal peptide" evidence="2">
    <location>
        <begin position="1"/>
        <end position="20"/>
    </location>
</feature>
<dbReference type="InterPro" id="IPR050373">
    <property type="entry name" value="Fibrinogen_C-term_domain"/>
</dbReference>
<dbReference type="Proteomes" id="UP001283361">
    <property type="component" value="Unassembled WGS sequence"/>
</dbReference>
<keyword evidence="5" id="KW-1185">Reference proteome</keyword>
<organism evidence="4 5">
    <name type="scientific">Elysia crispata</name>
    <name type="common">lettuce slug</name>
    <dbReference type="NCBI Taxonomy" id="231223"/>
    <lineage>
        <taxon>Eukaryota</taxon>
        <taxon>Metazoa</taxon>
        <taxon>Spiralia</taxon>
        <taxon>Lophotrochozoa</taxon>
        <taxon>Mollusca</taxon>
        <taxon>Gastropoda</taxon>
        <taxon>Heterobranchia</taxon>
        <taxon>Euthyneura</taxon>
        <taxon>Panpulmonata</taxon>
        <taxon>Sacoglossa</taxon>
        <taxon>Placobranchoidea</taxon>
        <taxon>Plakobranchidae</taxon>
        <taxon>Elysia</taxon>
    </lineage>
</organism>
<evidence type="ECO:0000313" key="5">
    <source>
        <dbReference type="Proteomes" id="UP001283361"/>
    </source>
</evidence>
<dbReference type="Gene3D" id="3.90.215.10">
    <property type="entry name" value="Gamma Fibrinogen, chain A, domain 1"/>
    <property type="match status" value="1"/>
</dbReference>
<gene>
    <name evidence="4" type="ORF">RRG08_021569</name>
</gene>
<dbReference type="Pfam" id="PF00147">
    <property type="entry name" value="Fibrinogen_C"/>
    <property type="match status" value="1"/>
</dbReference>
<dbReference type="AlphaFoldDB" id="A0AAE0XDH6"/>
<dbReference type="GO" id="GO:0005615">
    <property type="term" value="C:extracellular space"/>
    <property type="evidence" value="ECO:0007669"/>
    <property type="project" value="TreeGrafter"/>
</dbReference>
<evidence type="ECO:0000259" key="3">
    <source>
        <dbReference type="PROSITE" id="PS51406"/>
    </source>
</evidence>
<evidence type="ECO:0000256" key="2">
    <source>
        <dbReference type="SAM" id="SignalP"/>
    </source>
</evidence>
<dbReference type="PROSITE" id="PS51406">
    <property type="entry name" value="FIBRINOGEN_C_2"/>
    <property type="match status" value="1"/>
</dbReference>
<keyword evidence="2" id="KW-0732">Signal</keyword>
<dbReference type="InterPro" id="IPR014716">
    <property type="entry name" value="Fibrinogen_a/b/g_C_1"/>
</dbReference>
<dbReference type="InterPro" id="IPR036056">
    <property type="entry name" value="Fibrinogen-like_C"/>
</dbReference>
<protein>
    <recommendedName>
        <fullName evidence="3">Fibrinogen C-terminal domain-containing protein</fullName>
    </recommendedName>
</protein>
<name>A0AAE0XDH6_9GAST</name>